<reference evidence="2 3" key="1">
    <citation type="submission" date="2019-09" db="EMBL/GenBank/DDBJ databases">
        <authorList>
            <person name="Depoorter E."/>
        </authorList>
    </citation>
    <scope>NUCLEOTIDE SEQUENCE [LARGE SCALE GENOMIC DNA]</scope>
    <source>
        <strain evidence="2">R-71033</strain>
    </source>
</reference>
<evidence type="ECO:0000313" key="2">
    <source>
        <dbReference type="EMBL" id="VWD65300.1"/>
    </source>
</evidence>
<dbReference type="InterPro" id="IPR007421">
    <property type="entry name" value="Schlafen_AlbA_2_dom"/>
</dbReference>
<gene>
    <name evidence="2" type="ORF">BCO71033_07319</name>
</gene>
<dbReference type="Gene3D" id="3.30.950.30">
    <property type="entry name" value="Schlafen, AAA domain"/>
    <property type="match status" value="1"/>
</dbReference>
<sequence>MIPRARLHEVTEADIQNLIDNGVPESRTLDYKRDWPNSLEARVEIAKDICAFANTLGGDLIFGVVEKCGVADRIVPLDLANVDSELLTVVNAMRDLLEPRISAGLLSHFVPLQLGGFVVVLRVAPSPGAPHRVTRDRHFYTRTSVGKEQMDIHGIRNAFAASASLAQQAIGFRDTALQQIVRRVGPVPDLSRPACIVHLVPVSVVTRPTLYDVDALRRAAEKLRTASPGALALDPARVNFEGSVCTTLRNQDSNYLGYGQVYRDGCIELVDASSLRPITTEYDDEEKWAMYPDIYEVPLVRSGFRAMIDALMELELSGPAYLMISWVVVAGTRVAASLDGQLKFPSLPRHLTEIITPPIYLENFDVDPVSTLRPAFDVLWNAIGIARTQTTF</sequence>
<protein>
    <recommendedName>
        <fullName evidence="1">Schlafen AlbA-2 domain-containing protein</fullName>
    </recommendedName>
</protein>
<dbReference type="AlphaFoldDB" id="A0A6P3C175"/>
<accession>A0A6P3C175</accession>
<dbReference type="EMBL" id="CABVQS010000061">
    <property type="protein sequence ID" value="VWD65300.1"/>
    <property type="molecule type" value="Genomic_DNA"/>
</dbReference>
<dbReference type="PANTHER" id="PTHR30595">
    <property type="entry name" value="GLPR-RELATED TRANSCRIPTIONAL REPRESSOR"/>
    <property type="match status" value="1"/>
</dbReference>
<evidence type="ECO:0000313" key="3">
    <source>
        <dbReference type="Proteomes" id="UP000494109"/>
    </source>
</evidence>
<organism evidence="2 3">
    <name type="scientific">Burkholderia contaminans</name>
    <dbReference type="NCBI Taxonomy" id="488447"/>
    <lineage>
        <taxon>Bacteria</taxon>
        <taxon>Pseudomonadati</taxon>
        <taxon>Pseudomonadota</taxon>
        <taxon>Betaproteobacteria</taxon>
        <taxon>Burkholderiales</taxon>
        <taxon>Burkholderiaceae</taxon>
        <taxon>Burkholderia</taxon>
        <taxon>Burkholderia cepacia complex</taxon>
    </lineage>
</organism>
<dbReference type="InterPro" id="IPR038461">
    <property type="entry name" value="Schlafen_AlbA_2_dom_sf"/>
</dbReference>
<name>A0A6P3C175_9BURK</name>
<proteinExistence type="predicted"/>
<feature type="domain" description="Schlafen AlbA-2" evidence="1">
    <location>
        <begin position="25"/>
        <end position="150"/>
    </location>
</feature>
<dbReference type="PANTHER" id="PTHR30595:SF6">
    <property type="entry name" value="SCHLAFEN ALBA-2 DOMAIN-CONTAINING PROTEIN"/>
    <property type="match status" value="1"/>
</dbReference>
<dbReference type="RefSeq" id="WP_174948491.1">
    <property type="nucleotide sequence ID" value="NZ_CABVQS010000061.1"/>
</dbReference>
<dbReference type="Proteomes" id="UP000494109">
    <property type="component" value="Unassembled WGS sequence"/>
</dbReference>
<dbReference type="Pfam" id="PF04326">
    <property type="entry name" value="SLFN_AlbA_2"/>
    <property type="match status" value="1"/>
</dbReference>
<evidence type="ECO:0000259" key="1">
    <source>
        <dbReference type="Pfam" id="PF04326"/>
    </source>
</evidence>